<dbReference type="EMBL" id="JAKLTR010000002">
    <property type="protein sequence ID" value="MCG2613527.1"/>
    <property type="molecule type" value="Genomic_DNA"/>
</dbReference>
<accession>A0ABS9KMH3</accession>
<gene>
    <name evidence="3" type="ORF">LZZ85_04515</name>
</gene>
<dbReference type="InterPro" id="IPR029039">
    <property type="entry name" value="Flavoprotein-like_sf"/>
</dbReference>
<dbReference type="Gene3D" id="3.40.50.360">
    <property type="match status" value="1"/>
</dbReference>
<dbReference type="PROSITE" id="PS51257">
    <property type="entry name" value="PROKAR_LIPOPROTEIN"/>
    <property type="match status" value="1"/>
</dbReference>
<dbReference type="PANTHER" id="PTHR39201">
    <property type="entry name" value="EXPORTED PROTEIN-RELATED"/>
    <property type="match status" value="1"/>
</dbReference>
<dbReference type="RefSeq" id="WP_237868825.1">
    <property type="nucleotide sequence ID" value="NZ_JAKLTR010000002.1"/>
</dbReference>
<name>A0ABS9KMH3_9BACT</name>
<dbReference type="SUPFAM" id="SSF52218">
    <property type="entry name" value="Flavoproteins"/>
    <property type="match status" value="1"/>
</dbReference>
<dbReference type="InterPro" id="IPR008254">
    <property type="entry name" value="Flavodoxin/NO_synth"/>
</dbReference>
<evidence type="ECO:0000256" key="1">
    <source>
        <dbReference type="SAM" id="SignalP"/>
    </source>
</evidence>
<dbReference type="Proteomes" id="UP001165367">
    <property type="component" value="Unassembled WGS sequence"/>
</dbReference>
<proteinExistence type="predicted"/>
<protein>
    <submittedName>
        <fullName evidence="3">Flavodoxin</fullName>
    </submittedName>
</protein>
<dbReference type="PROSITE" id="PS50902">
    <property type="entry name" value="FLAVODOXIN_LIKE"/>
    <property type="match status" value="1"/>
</dbReference>
<feature type="chain" id="PRO_5046860057" evidence="1">
    <location>
        <begin position="24"/>
        <end position="202"/>
    </location>
</feature>
<feature type="signal peptide" evidence="1">
    <location>
        <begin position="1"/>
        <end position="23"/>
    </location>
</feature>
<dbReference type="PANTHER" id="PTHR39201:SF1">
    <property type="entry name" value="FLAVODOXIN-LIKE DOMAIN-CONTAINING PROTEIN"/>
    <property type="match status" value="1"/>
</dbReference>
<sequence length="202" mass="22618">MRQIVLSISALIAWMILLSGCSAAQKPVSEDRILIVYLSRTKNTKAVAHMIHRKLGGKLVEIEPQKPYPENYQETVEQVAKENETSYLPPLKTKIDSIEKYEAVFVGFPTWGMKLPPPMKSFLSQYNLKGKKVIPFNTNGGYGTGSSFETVNELCPESELLRGLSIRGGSERDGELFVMHGEKEKDVDGEVTKWLKTIGLLE</sequence>
<reference evidence="3" key="1">
    <citation type="submission" date="2022-01" db="EMBL/GenBank/DDBJ databases">
        <authorList>
            <person name="Jo J.-H."/>
            <person name="Im W.-T."/>
        </authorList>
    </citation>
    <scope>NUCLEOTIDE SEQUENCE</scope>
    <source>
        <strain evidence="3">NA20</strain>
    </source>
</reference>
<evidence type="ECO:0000313" key="3">
    <source>
        <dbReference type="EMBL" id="MCG2613527.1"/>
    </source>
</evidence>
<dbReference type="Pfam" id="PF12682">
    <property type="entry name" value="Flavodoxin_4"/>
    <property type="match status" value="1"/>
</dbReference>
<evidence type="ECO:0000259" key="2">
    <source>
        <dbReference type="PROSITE" id="PS50902"/>
    </source>
</evidence>
<keyword evidence="4" id="KW-1185">Reference proteome</keyword>
<keyword evidence="1" id="KW-0732">Signal</keyword>
<organism evidence="3 4">
    <name type="scientific">Terrimonas ginsenosidimutans</name>
    <dbReference type="NCBI Taxonomy" id="2908004"/>
    <lineage>
        <taxon>Bacteria</taxon>
        <taxon>Pseudomonadati</taxon>
        <taxon>Bacteroidota</taxon>
        <taxon>Chitinophagia</taxon>
        <taxon>Chitinophagales</taxon>
        <taxon>Chitinophagaceae</taxon>
        <taxon>Terrimonas</taxon>
    </lineage>
</organism>
<evidence type="ECO:0000313" key="4">
    <source>
        <dbReference type="Proteomes" id="UP001165367"/>
    </source>
</evidence>
<feature type="domain" description="Flavodoxin-like" evidence="2">
    <location>
        <begin position="33"/>
        <end position="199"/>
    </location>
</feature>
<comment type="caution">
    <text evidence="3">The sequence shown here is derived from an EMBL/GenBank/DDBJ whole genome shotgun (WGS) entry which is preliminary data.</text>
</comment>